<proteinExistence type="predicted"/>
<evidence type="ECO:0000256" key="1">
    <source>
        <dbReference type="ARBA" id="ARBA00023125"/>
    </source>
</evidence>
<dbReference type="InterPro" id="IPR023772">
    <property type="entry name" value="DNA-bd_HTH_TetR-type_CS"/>
</dbReference>
<reference evidence="4" key="1">
    <citation type="submission" date="2021-01" db="EMBL/GenBank/DDBJ databases">
        <title>YIM 132084 draft genome.</title>
        <authorList>
            <person name="An D."/>
        </authorList>
    </citation>
    <scope>NUCLEOTIDE SEQUENCE</scope>
    <source>
        <strain evidence="4">YIM 132084</strain>
    </source>
</reference>
<accession>A0A938YAE0</accession>
<dbReference type="SUPFAM" id="SSF46689">
    <property type="entry name" value="Homeodomain-like"/>
    <property type="match status" value="1"/>
</dbReference>
<dbReference type="Pfam" id="PF17920">
    <property type="entry name" value="TetR_C_16"/>
    <property type="match status" value="1"/>
</dbReference>
<dbReference type="Pfam" id="PF00440">
    <property type="entry name" value="TetR_N"/>
    <property type="match status" value="1"/>
</dbReference>
<gene>
    <name evidence="4" type="ORF">JL106_16575</name>
</gene>
<dbReference type="InterPro" id="IPR036271">
    <property type="entry name" value="Tet_transcr_reg_TetR-rel_C_sf"/>
</dbReference>
<comment type="caution">
    <text evidence="4">The sequence shown here is derived from an EMBL/GenBank/DDBJ whole genome shotgun (WGS) entry which is preliminary data.</text>
</comment>
<dbReference type="SUPFAM" id="SSF48498">
    <property type="entry name" value="Tetracyclin repressor-like, C-terminal domain"/>
    <property type="match status" value="1"/>
</dbReference>
<feature type="DNA-binding region" description="H-T-H motif" evidence="2">
    <location>
        <begin position="38"/>
        <end position="57"/>
    </location>
</feature>
<feature type="domain" description="HTH tetR-type" evidence="3">
    <location>
        <begin position="15"/>
        <end position="75"/>
    </location>
</feature>
<dbReference type="PANTHER" id="PTHR30055:SF235">
    <property type="entry name" value="TRANSCRIPTIONAL REGULATORY PROTEIN"/>
    <property type="match status" value="1"/>
</dbReference>
<dbReference type="Gene3D" id="1.10.357.10">
    <property type="entry name" value="Tetracycline Repressor, domain 2"/>
    <property type="match status" value="1"/>
</dbReference>
<keyword evidence="5" id="KW-1185">Reference proteome</keyword>
<name>A0A938YAE0_9ACTN</name>
<dbReference type="PROSITE" id="PS50977">
    <property type="entry name" value="HTH_TETR_2"/>
    <property type="match status" value="1"/>
</dbReference>
<dbReference type="InterPro" id="IPR041678">
    <property type="entry name" value="TetR_C_16"/>
</dbReference>
<dbReference type="RefSeq" id="WP_205261859.1">
    <property type="nucleotide sequence ID" value="NZ_JAERWK010000021.1"/>
</dbReference>
<dbReference type="InterPro" id="IPR001647">
    <property type="entry name" value="HTH_TetR"/>
</dbReference>
<dbReference type="GO" id="GO:0000976">
    <property type="term" value="F:transcription cis-regulatory region binding"/>
    <property type="evidence" value="ECO:0007669"/>
    <property type="project" value="TreeGrafter"/>
</dbReference>
<keyword evidence="1 2" id="KW-0238">DNA-binding</keyword>
<dbReference type="PRINTS" id="PR00455">
    <property type="entry name" value="HTHTETR"/>
</dbReference>
<dbReference type="InterPro" id="IPR050109">
    <property type="entry name" value="HTH-type_TetR-like_transc_reg"/>
</dbReference>
<dbReference type="AlphaFoldDB" id="A0A938YAE0"/>
<evidence type="ECO:0000313" key="4">
    <source>
        <dbReference type="EMBL" id="MBM9468901.1"/>
    </source>
</evidence>
<dbReference type="InterPro" id="IPR009057">
    <property type="entry name" value="Homeodomain-like_sf"/>
</dbReference>
<dbReference type="EMBL" id="JAERWK010000021">
    <property type="protein sequence ID" value="MBM9468901.1"/>
    <property type="molecule type" value="Genomic_DNA"/>
</dbReference>
<dbReference type="GO" id="GO:0003700">
    <property type="term" value="F:DNA-binding transcription factor activity"/>
    <property type="evidence" value="ECO:0007669"/>
    <property type="project" value="TreeGrafter"/>
</dbReference>
<protein>
    <submittedName>
        <fullName evidence="4">TetR/AcrR family transcriptional regulator</fullName>
    </submittedName>
</protein>
<organism evidence="4 5">
    <name type="scientific">Nakamurella leprariae</name>
    <dbReference type="NCBI Taxonomy" id="2803911"/>
    <lineage>
        <taxon>Bacteria</taxon>
        <taxon>Bacillati</taxon>
        <taxon>Actinomycetota</taxon>
        <taxon>Actinomycetes</taxon>
        <taxon>Nakamurellales</taxon>
        <taxon>Nakamurellaceae</taxon>
        <taxon>Nakamurella</taxon>
    </lineage>
</organism>
<sequence length="200" mass="21384">MGDPEPPRAAGRDAAGTRSALVRAARRRFATEGYRGATVRTIAADAGVNVALINRYFGSKEGLFEACLRRSVDQLDPQGRTAPGDLDRVVTRVVGHLADLPNADDPLQLLLLLRSSGDERADAIRRRMLEHHTEQFARVAGWQPDDPATAPLLLRAQVALGSVLGLVMLRTAIGVQPISSASADELVATLGPLLRTLLAP</sequence>
<evidence type="ECO:0000313" key="5">
    <source>
        <dbReference type="Proteomes" id="UP000663792"/>
    </source>
</evidence>
<dbReference type="PANTHER" id="PTHR30055">
    <property type="entry name" value="HTH-TYPE TRANSCRIPTIONAL REGULATOR RUTR"/>
    <property type="match status" value="1"/>
</dbReference>
<dbReference type="Proteomes" id="UP000663792">
    <property type="component" value="Unassembled WGS sequence"/>
</dbReference>
<evidence type="ECO:0000256" key="2">
    <source>
        <dbReference type="PROSITE-ProRule" id="PRU00335"/>
    </source>
</evidence>
<dbReference type="PROSITE" id="PS01081">
    <property type="entry name" value="HTH_TETR_1"/>
    <property type="match status" value="1"/>
</dbReference>
<evidence type="ECO:0000259" key="3">
    <source>
        <dbReference type="PROSITE" id="PS50977"/>
    </source>
</evidence>